<evidence type="ECO:0000313" key="5">
    <source>
        <dbReference type="Proteomes" id="UP000216312"/>
    </source>
</evidence>
<dbReference type="PANTHER" id="PTHR43405">
    <property type="entry name" value="GLYCOSYL HYDROLASE DIGH"/>
    <property type="match status" value="1"/>
</dbReference>
<dbReference type="InterPro" id="IPR052177">
    <property type="entry name" value="Divisome_Glycosyl_Hydrolase"/>
</dbReference>
<keyword evidence="2" id="KW-0413">Isomerase</keyword>
<reference evidence="5" key="1">
    <citation type="submission" date="2017-07" db="EMBL/GenBank/DDBJ databases">
        <title>Novel pathways for hydrocarbon cycling and metabolic interdependencies in hydrothermal sediment communities.</title>
        <authorList>
            <person name="Dombrowski N."/>
            <person name="Seitz K."/>
            <person name="Teske A."/>
            <person name="Baker B."/>
        </authorList>
    </citation>
    <scope>NUCLEOTIDE SEQUENCE [LARGE SCALE GENOMIC DNA]</scope>
</reference>
<evidence type="ECO:0000259" key="3">
    <source>
        <dbReference type="PROSITE" id="PS50198"/>
    </source>
</evidence>
<dbReference type="PANTHER" id="PTHR43405:SF1">
    <property type="entry name" value="GLYCOSYL HYDROLASE DIGH"/>
    <property type="match status" value="1"/>
</dbReference>
<dbReference type="Pfam" id="PF02638">
    <property type="entry name" value="GHL10"/>
    <property type="match status" value="1"/>
</dbReference>
<sequence>MAWYLLLILSVGGHMEARGMWIQASFIRDPKNVEKIVQSTKSHNFNLLIVQCVVGGYAYYDSKILPKSDYIRKYKDYDPLREFIRLCHKNNIQVHAWVNTYVIWSSDEPPKAPNHVLNLHPDWTLIDDRGIPMSGYTRRDWLSRGVEGIYLNPRLDSVKDYLTSIFLEIVSNYDVDGVHFDFVRFPGTKYGYSDIERQYFIDLHESWDPALLPDNSRSHAPERDLHRGFSPYDAWTRYYNLIWNSERAHAVTELVSRVYNEVKRIKPNVIVSAAVFAHAGTAFYWVQQVWQTWPQLGIIDLLIPMAYTYPEDMVVKLATSVKENARSRLAYIGLGAYTKPVHNIISEIKSCRAHTHIDGWVLFLDNPPFDKQAYLDTLCQHVSEDWVPAPTIDNPVVAIVDHRKVYLNEIRMIQNAGEPLRAALLRWLDYYLLYREAYRRGYVAWEDSLYFDNLQQAFRSPSSFLNTLLTLGLDEAHLHNDLQQRIMIYKLLNDEVYRKVHISSSTLVRVPKLAEYRTFFVSLPKDSTLWLHTLKRMKLHLVLYQLQKGKDFADLAYRFSENRKSVIGGYSGIANLREDNWITSVLRTLHEGEFSPPVSTSLGLVIFKVDTIYAEEARPYGELPPHLQRTVFNELLRQRYDEFISTLRNRSRIQILLEE</sequence>
<dbReference type="Proteomes" id="UP000216312">
    <property type="component" value="Unassembled WGS sequence"/>
</dbReference>
<dbReference type="Gene3D" id="1.10.4030.10">
    <property type="entry name" value="Porin chaperone SurA, peptide-binding domain"/>
    <property type="match status" value="1"/>
</dbReference>
<dbReference type="Pfam" id="PF00639">
    <property type="entry name" value="Rotamase"/>
    <property type="match status" value="1"/>
</dbReference>
<keyword evidence="1" id="KW-0732">Signal</keyword>
<gene>
    <name evidence="4" type="ORF">CGW93_00835</name>
</gene>
<evidence type="ECO:0000256" key="1">
    <source>
        <dbReference type="ARBA" id="ARBA00022729"/>
    </source>
</evidence>
<dbReference type="AlphaFoldDB" id="A0A257LXG7"/>
<dbReference type="GO" id="GO:0003755">
    <property type="term" value="F:peptidyl-prolyl cis-trans isomerase activity"/>
    <property type="evidence" value="ECO:0007669"/>
    <property type="project" value="UniProtKB-KW"/>
</dbReference>
<keyword evidence="2" id="KW-0697">Rotamase</keyword>
<dbReference type="SUPFAM" id="SSF54534">
    <property type="entry name" value="FKBP-like"/>
    <property type="match status" value="1"/>
</dbReference>
<dbReference type="InterPro" id="IPR046357">
    <property type="entry name" value="PPIase_dom_sf"/>
</dbReference>
<dbReference type="InterPro" id="IPR000297">
    <property type="entry name" value="PPIase_PpiC"/>
</dbReference>
<protein>
    <recommendedName>
        <fullName evidence="3">PpiC domain-containing protein</fullName>
    </recommendedName>
</protein>
<dbReference type="InterPro" id="IPR017853">
    <property type="entry name" value="GH"/>
</dbReference>
<dbReference type="PROSITE" id="PS50198">
    <property type="entry name" value="PPIC_PPIASE_2"/>
    <property type="match status" value="1"/>
</dbReference>
<proteinExistence type="predicted"/>
<dbReference type="SUPFAM" id="SSF51445">
    <property type="entry name" value="(Trans)glycosidases"/>
    <property type="match status" value="1"/>
</dbReference>
<evidence type="ECO:0000256" key="2">
    <source>
        <dbReference type="PROSITE-ProRule" id="PRU00278"/>
    </source>
</evidence>
<evidence type="ECO:0000313" key="4">
    <source>
        <dbReference type="EMBL" id="OYV03441.1"/>
    </source>
</evidence>
<accession>A0A257LXG7</accession>
<dbReference type="Gene3D" id="3.10.50.40">
    <property type="match status" value="1"/>
</dbReference>
<feature type="domain" description="PpiC" evidence="3">
    <location>
        <begin position="511"/>
        <end position="611"/>
    </location>
</feature>
<name>A0A257LXG7_UNCW3</name>
<organism evidence="4 5">
    <name type="scientific">candidate division WOR-3 bacterium 4484_18</name>
    <dbReference type="NCBI Taxonomy" id="2020626"/>
    <lineage>
        <taxon>Bacteria</taxon>
        <taxon>Bacteria division WOR-3</taxon>
    </lineage>
</organism>
<dbReference type="Gene3D" id="3.20.20.80">
    <property type="entry name" value="Glycosidases"/>
    <property type="match status" value="1"/>
</dbReference>
<comment type="caution">
    <text evidence="4">The sequence shown here is derived from an EMBL/GenBank/DDBJ whole genome shotgun (WGS) entry which is preliminary data.</text>
</comment>
<dbReference type="EMBL" id="NMUJ01000006">
    <property type="protein sequence ID" value="OYV03441.1"/>
    <property type="molecule type" value="Genomic_DNA"/>
</dbReference>
<dbReference type="InterPro" id="IPR003790">
    <property type="entry name" value="GHL10"/>
</dbReference>